<keyword evidence="11" id="KW-0969">Cilium</keyword>
<sequence length="100" mass="10644">MYEVAMKITPTLPGNRPASTTEQACADKSSVQTSASSSATLSADDITQAGLQTAQQTLNSDTQSDIDYDKVAQMQAMLASGNMQVDTDRLAGDMLSFFQK</sequence>
<evidence type="ECO:0000313" key="12">
    <source>
        <dbReference type="Proteomes" id="UP000003880"/>
    </source>
</evidence>
<evidence type="ECO:0000256" key="3">
    <source>
        <dbReference type="ARBA" id="ARBA00022491"/>
    </source>
</evidence>
<dbReference type="InterPro" id="IPR035890">
    <property type="entry name" value="Anti-sigma-28_factor_FlgM_sf"/>
</dbReference>
<dbReference type="eggNOG" id="ENOG5033KE9">
    <property type="taxonomic scope" value="Bacteria"/>
</dbReference>
<dbReference type="Proteomes" id="UP000003880">
    <property type="component" value="Unassembled WGS sequence"/>
</dbReference>
<dbReference type="InterPro" id="IPR031316">
    <property type="entry name" value="FlgM_C"/>
</dbReference>
<dbReference type="HOGENOM" id="CLU_2367800_0_0_6"/>
<keyword evidence="11" id="KW-0282">Flagellum</keyword>
<keyword evidence="4" id="KW-1005">Bacterial flagellum biogenesis</keyword>
<evidence type="ECO:0000313" key="11">
    <source>
        <dbReference type="EMBL" id="EFE08116.1"/>
    </source>
</evidence>
<evidence type="ECO:0000256" key="6">
    <source>
        <dbReference type="ARBA" id="ARBA00023163"/>
    </source>
</evidence>
<evidence type="ECO:0000256" key="5">
    <source>
        <dbReference type="ARBA" id="ARBA00023015"/>
    </source>
</evidence>
<feature type="domain" description="Anti-sigma-28 factor FlgM C-terminal" evidence="10">
    <location>
        <begin position="51"/>
        <end position="95"/>
    </location>
</feature>
<reference evidence="11 12" key="1">
    <citation type="submission" date="2010-02" db="EMBL/GenBank/DDBJ databases">
        <authorList>
            <person name="Weinstock G."/>
            <person name="Sodergren E."/>
            <person name="Clifton S."/>
            <person name="Fulton L."/>
            <person name="Fulton B."/>
            <person name="Courtney L."/>
            <person name="Fronick C."/>
            <person name="Harrison M."/>
            <person name="Strong C."/>
            <person name="Farmer C."/>
            <person name="Delahaunty K."/>
            <person name="Markovic C."/>
            <person name="Hall O."/>
            <person name="Minx P."/>
            <person name="Tomlinson C."/>
            <person name="Mitreva M."/>
            <person name="Nelson J."/>
            <person name="Hou S."/>
            <person name="Wollam A."/>
            <person name="Pepin K.H."/>
            <person name="Johnson M."/>
            <person name="Bhonagiri V."/>
            <person name="Zhang X."/>
            <person name="Suruliraj S."/>
            <person name="Warren W."/>
            <person name="Chinwalla A."/>
            <person name="Mardis E.R."/>
            <person name="Wilson R.K."/>
        </authorList>
    </citation>
    <scope>NUCLEOTIDE SEQUENCE [LARGE SCALE GENOMIC DNA]</scope>
    <source>
        <strain evidence="11 12">ATCC 29220</strain>
    </source>
</reference>
<name>D4BDR7_9ENTR</name>
<dbReference type="Pfam" id="PF04316">
    <property type="entry name" value="FlgM"/>
    <property type="match status" value="1"/>
</dbReference>
<organism evidence="11 12">
    <name type="scientific">Citrobacter youngae ATCC 29220</name>
    <dbReference type="NCBI Taxonomy" id="500640"/>
    <lineage>
        <taxon>Bacteria</taxon>
        <taxon>Pseudomonadati</taxon>
        <taxon>Pseudomonadota</taxon>
        <taxon>Gammaproteobacteria</taxon>
        <taxon>Enterobacterales</taxon>
        <taxon>Enterobacteriaceae</taxon>
        <taxon>Citrobacter</taxon>
        <taxon>Citrobacter freundii complex</taxon>
    </lineage>
</organism>
<feature type="region of interest" description="Disordered" evidence="9">
    <location>
        <begin position="1"/>
        <end position="41"/>
    </location>
</feature>
<evidence type="ECO:0000259" key="10">
    <source>
        <dbReference type="Pfam" id="PF04316"/>
    </source>
</evidence>
<dbReference type="NCBIfam" id="TIGR03824">
    <property type="entry name" value="FlgM_jcvi"/>
    <property type="match status" value="1"/>
</dbReference>
<dbReference type="GO" id="GO:0044781">
    <property type="term" value="P:bacterial-type flagellum organization"/>
    <property type="evidence" value="ECO:0007669"/>
    <property type="project" value="UniProtKB-KW"/>
</dbReference>
<keyword evidence="3" id="KW-0678">Repressor</keyword>
<evidence type="ECO:0000256" key="1">
    <source>
        <dbReference type="ARBA" id="ARBA00005322"/>
    </source>
</evidence>
<comment type="similarity">
    <text evidence="1">Belongs to the FlgM family.</text>
</comment>
<dbReference type="GO" id="GO:0045892">
    <property type="term" value="P:negative regulation of DNA-templated transcription"/>
    <property type="evidence" value="ECO:0007669"/>
    <property type="project" value="InterPro"/>
</dbReference>
<comment type="function">
    <text evidence="7">Responsible for the coupling of flagellin expression to flagellar assembly by preventing expression of the flagellin genes when a component of the middle class of proteins is defective. It negatively regulates flagellar genes by inhibiting the activity of FliA by directly binding to FliA.</text>
</comment>
<evidence type="ECO:0000256" key="7">
    <source>
        <dbReference type="ARBA" id="ARBA00024739"/>
    </source>
</evidence>
<evidence type="ECO:0000256" key="8">
    <source>
        <dbReference type="ARBA" id="ARBA00030117"/>
    </source>
</evidence>
<protein>
    <recommendedName>
        <fullName evidence="2">Negative regulator of flagellin synthesis</fullName>
    </recommendedName>
    <alternativeName>
        <fullName evidence="8">Anti-sigma-28 factor</fullName>
    </alternativeName>
</protein>
<evidence type="ECO:0000256" key="2">
    <source>
        <dbReference type="ARBA" id="ARBA00017823"/>
    </source>
</evidence>
<dbReference type="AlphaFoldDB" id="D4BDR7"/>
<proteinExistence type="inferred from homology"/>
<accession>D4BDR7</accession>
<dbReference type="EMBL" id="ABWL02000009">
    <property type="protein sequence ID" value="EFE08116.1"/>
    <property type="molecule type" value="Genomic_DNA"/>
</dbReference>
<comment type="caution">
    <text evidence="11">The sequence shown here is derived from an EMBL/GenBank/DDBJ whole genome shotgun (WGS) entry which is preliminary data.</text>
</comment>
<evidence type="ECO:0000256" key="4">
    <source>
        <dbReference type="ARBA" id="ARBA00022795"/>
    </source>
</evidence>
<dbReference type="InterPro" id="IPR007412">
    <property type="entry name" value="FlgM"/>
</dbReference>
<feature type="compositionally biased region" description="Low complexity" evidence="9">
    <location>
        <begin position="26"/>
        <end position="41"/>
    </location>
</feature>
<keyword evidence="6" id="KW-0804">Transcription</keyword>
<gene>
    <name evidence="11" type="primary">flgM</name>
    <name evidence="11" type="ORF">CIT292_08635</name>
</gene>
<evidence type="ECO:0000256" key="9">
    <source>
        <dbReference type="SAM" id="MobiDB-lite"/>
    </source>
</evidence>
<keyword evidence="11" id="KW-0966">Cell projection</keyword>
<keyword evidence="5" id="KW-0805">Transcription regulation</keyword>
<dbReference type="SUPFAM" id="SSF101498">
    <property type="entry name" value="Anti-sigma factor FlgM"/>
    <property type="match status" value="1"/>
</dbReference>